<dbReference type="AlphaFoldDB" id="A0A1F8F4X2"/>
<dbReference type="Pfam" id="PF04932">
    <property type="entry name" value="Wzy_C"/>
    <property type="match status" value="1"/>
</dbReference>
<evidence type="ECO:0000256" key="3">
    <source>
        <dbReference type="ARBA" id="ARBA00022989"/>
    </source>
</evidence>
<name>A0A1F8F4X2_9BACT</name>
<evidence type="ECO:0000256" key="1">
    <source>
        <dbReference type="ARBA" id="ARBA00004141"/>
    </source>
</evidence>
<evidence type="ECO:0000313" key="8">
    <source>
        <dbReference type="Proteomes" id="UP000177167"/>
    </source>
</evidence>
<dbReference type="EMBL" id="MGJP01000067">
    <property type="protein sequence ID" value="OGN08194.1"/>
    <property type="molecule type" value="Genomic_DNA"/>
</dbReference>
<feature type="transmembrane region" description="Helical" evidence="5">
    <location>
        <begin position="335"/>
        <end position="352"/>
    </location>
</feature>
<feature type="transmembrane region" description="Helical" evidence="5">
    <location>
        <begin position="181"/>
        <end position="206"/>
    </location>
</feature>
<feature type="domain" description="O-antigen ligase-related" evidence="6">
    <location>
        <begin position="319"/>
        <end position="483"/>
    </location>
</feature>
<gene>
    <name evidence="7" type="ORF">A3J46_00970</name>
</gene>
<keyword evidence="2 5" id="KW-0812">Transmembrane</keyword>
<evidence type="ECO:0000313" key="7">
    <source>
        <dbReference type="EMBL" id="OGN08194.1"/>
    </source>
</evidence>
<protein>
    <recommendedName>
        <fullName evidence="6">O-antigen ligase-related domain-containing protein</fullName>
    </recommendedName>
</protein>
<feature type="transmembrane region" description="Helical" evidence="5">
    <location>
        <begin position="466"/>
        <end position="490"/>
    </location>
</feature>
<evidence type="ECO:0000259" key="6">
    <source>
        <dbReference type="Pfam" id="PF04932"/>
    </source>
</evidence>
<feature type="transmembrane region" description="Helical" evidence="5">
    <location>
        <begin position="85"/>
        <end position="103"/>
    </location>
</feature>
<dbReference type="GO" id="GO:0016020">
    <property type="term" value="C:membrane"/>
    <property type="evidence" value="ECO:0007669"/>
    <property type="project" value="UniProtKB-SubCell"/>
</dbReference>
<feature type="transmembrane region" description="Helical" evidence="5">
    <location>
        <begin position="372"/>
        <end position="390"/>
    </location>
</feature>
<dbReference type="InterPro" id="IPR051533">
    <property type="entry name" value="WaaL-like"/>
</dbReference>
<keyword evidence="4 5" id="KW-0472">Membrane</keyword>
<evidence type="ECO:0000256" key="4">
    <source>
        <dbReference type="ARBA" id="ARBA00023136"/>
    </source>
</evidence>
<organism evidence="7 8">
    <name type="scientific">Candidatus Yanofskybacteria bacterium RIFCSPHIGHO2_02_FULL_41_11</name>
    <dbReference type="NCBI Taxonomy" id="1802675"/>
    <lineage>
        <taxon>Bacteria</taxon>
        <taxon>Candidatus Yanofskyibacteriota</taxon>
    </lineage>
</organism>
<dbReference type="Proteomes" id="UP000177167">
    <property type="component" value="Unassembled WGS sequence"/>
</dbReference>
<feature type="transmembrane region" description="Helical" evidence="5">
    <location>
        <begin position="43"/>
        <end position="65"/>
    </location>
</feature>
<evidence type="ECO:0000256" key="5">
    <source>
        <dbReference type="SAM" id="Phobius"/>
    </source>
</evidence>
<feature type="transmembrane region" description="Helical" evidence="5">
    <location>
        <begin position="16"/>
        <end position="36"/>
    </location>
</feature>
<comment type="caution">
    <text evidence="7">The sequence shown here is derived from an EMBL/GenBank/DDBJ whole genome shotgun (WGS) entry which is preliminary data.</text>
</comment>
<dbReference type="InterPro" id="IPR007016">
    <property type="entry name" value="O-antigen_ligase-rel_domated"/>
</dbReference>
<sequence>MTLFNTYFLKIKSSKILNLVFAAEVILFGLIITGVLPREVALYLGAALVIYFLAAPLDDSLVFFVRSIPLFLAMPIISNFDNFNIWRILALVVFFKWFCVHKFKHYELRITNYFNIKKLLTAHYSLLTKLLLALLLLAVLSIIPAPDKIVVIKRIIFFLNFTILGVVLYDKVSNREFARKLIKNSIIPVVIVATVGYIQVISTYFVDIYQFMRIWGEGIQCRQFGEQWCNIAVQLGNTWFAYYGEQLSLRVFSLFPDSHSFPQFVLLGIPAVLATMWRQITNHKSPQYQSEARYGARQIINKFQILNSKLKTQTPLIIVLALLFLIVILSGTRGIWAASAGVVLLYFGLMLYMKKWKLTKLSYDNFVSFKKLGWFLMIFFLMFSIAFPIFSSPQFLVGKGDDILKERLKSILDFGETSNAQRIEIWKKTLVSIKEKPLWGVGIGNFPVILGQDIRLAKAGSSAHNLYLQVAAETGMLAGIIFIWFLWLLFKKNYELFTKESDKQLGTYFAATLLYVPWVLIYSLTDVAIFDERAFLLFTVTLSLILGSKKSAIAD</sequence>
<accession>A0A1F8F4X2</accession>
<keyword evidence="3 5" id="KW-1133">Transmembrane helix</keyword>
<reference evidence="7 8" key="1">
    <citation type="journal article" date="2016" name="Nat. Commun.">
        <title>Thousands of microbial genomes shed light on interconnected biogeochemical processes in an aquifer system.</title>
        <authorList>
            <person name="Anantharaman K."/>
            <person name="Brown C.T."/>
            <person name="Hug L.A."/>
            <person name="Sharon I."/>
            <person name="Castelle C.J."/>
            <person name="Probst A.J."/>
            <person name="Thomas B.C."/>
            <person name="Singh A."/>
            <person name="Wilkins M.J."/>
            <person name="Karaoz U."/>
            <person name="Brodie E.L."/>
            <person name="Williams K.H."/>
            <person name="Hubbard S.S."/>
            <person name="Banfield J.F."/>
        </authorList>
    </citation>
    <scope>NUCLEOTIDE SEQUENCE [LARGE SCALE GENOMIC DNA]</scope>
</reference>
<feature type="transmembrane region" description="Helical" evidence="5">
    <location>
        <begin position="149"/>
        <end position="169"/>
    </location>
</feature>
<feature type="transmembrane region" description="Helical" evidence="5">
    <location>
        <begin position="124"/>
        <end position="143"/>
    </location>
</feature>
<feature type="transmembrane region" description="Helical" evidence="5">
    <location>
        <begin position="505"/>
        <end position="524"/>
    </location>
</feature>
<feature type="transmembrane region" description="Helical" evidence="5">
    <location>
        <begin position="312"/>
        <end position="329"/>
    </location>
</feature>
<comment type="subcellular location">
    <subcellularLocation>
        <location evidence="1">Membrane</location>
        <topology evidence="1">Multi-pass membrane protein</topology>
    </subcellularLocation>
</comment>
<dbReference type="PANTHER" id="PTHR37422:SF13">
    <property type="entry name" value="LIPOPOLYSACCHARIDE BIOSYNTHESIS PROTEIN PA4999-RELATED"/>
    <property type="match status" value="1"/>
</dbReference>
<dbReference type="PANTHER" id="PTHR37422">
    <property type="entry name" value="TEICHURONIC ACID BIOSYNTHESIS PROTEIN TUAE"/>
    <property type="match status" value="1"/>
</dbReference>
<proteinExistence type="predicted"/>
<evidence type="ECO:0000256" key="2">
    <source>
        <dbReference type="ARBA" id="ARBA00022692"/>
    </source>
</evidence>